<name>A0ABY2SDJ4_9HYPH</name>
<proteinExistence type="predicted"/>
<reference evidence="1 2" key="1">
    <citation type="submission" date="2019-04" db="EMBL/GenBank/DDBJ databases">
        <authorList>
            <person name="Li M."/>
            <person name="Gao C."/>
        </authorList>
    </citation>
    <scope>NUCLEOTIDE SEQUENCE [LARGE SCALE GENOMIC DNA]</scope>
    <source>
        <strain evidence="1 2">BGMRC 2031</strain>
    </source>
</reference>
<gene>
    <name evidence="1" type="ORF">FCN80_24725</name>
</gene>
<dbReference type="Proteomes" id="UP000305202">
    <property type="component" value="Unassembled WGS sequence"/>
</dbReference>
<evidence type="ECO:0000313" key="1">
    <source>
        <dbReference type="EMBL" id="TKI02526.1"/>
    </source>
</evidence>
<comment type="caution">
    <text evidence="1">The sequence shown here is derived from an EMBL/GenBank/DDBJ whole genome shotgun (WGS) entry which is preliminary data.</text>
</comment>
<accession>A0ABY2SDJ4</accession>
<keyword evidence="2" id="KW-1185">Reference proteome</keyword>
<organism evidence="1 2">
    <name type="scientific">Martelella alba</name>
    <dbReference type="NCBI Taxonomy" id="2590451"/>
    <lineage>
        <taxon>Bacteria</taxon>
        <taxon>Pseudomonadati</taxon>
        <taxon>Pseudomonadota</taxon>
        <taxon>Alphaproteobacteria</taxon>
        <taxon>Hyphomicrobiales</taxon>
        <taxon>Aurantimonadaceae</taxon>
        <taxon>Martelella</taxon>
    </lineage>
</organism>
<dbReference type="EMBL" id="SZPQ01000073">
    <property type="protein sequence ID" value="TKI02526.1"/>
    <property type="molecule type" value="Genomic_DNA"/>
</dbReference>
<protein>
    <submittedName>
        <fullName evidence="1">DUF4408 domain-containing protein</fullName>
    </submittedName>
</protein>
<sequence length="25" mass="2666">MYLLTNIVVVFIAGQSRSPSSRGLG</sequence>
<evidence type="ECO:0000313" key="2">
    <source>
        <dbReference type="Proteomes" id="UP000305202"/>
    </source>
</evidence>